<accession>A0A8J4A2U8</accession>
<comment type="caution">
    <text evidence="2">The sequence shown here is derived from an EMBL/GenBank/DDBJ whole genome shotgun (WGS) entry which is preliminary data.</text>
</comment>
<organism evidence="2 3">
    <name type="scientific">Virgisporangium ochraceum</name>
    <dbReference type="NCBI Taxonomy" id="65505"/>
    <lineage>
        <taxon>Bacteria</taxon>
        <taxon>Bacillati</taxon>
        <taxon>Actinomycetota</taxon>
        <taxon>Actinomycetes</taxon>
        <taxon>Micromonosporales</taxon>
        <taxon>Micromonosporaceae</taxon>
        <taxon>Virgisporangium</taxon>
    </lineage>
</organism>
<evidence type="ECO:0000313" key="3">
    <source>
        <dbReference type="Proteomes" id="UP000635606"/>
    </source>
</evidence>
<dbReference type="InterPro" id="IPR045608">
    <property type="entry name" value="Trypco2"/>
</dbReference>
<dbReference type="EMBL" id="BOPH01000129">
    <property type="protein sequence ID" value="GIJ74101.1"/>
    <property type="molecule type" value="Genomic_DNA"/>
</dbReference>
<dbReference type="RefSeq" id="WP_203933908.1">
    <property type="nucleotide sequence ID" value="NZ_BOPH01000129.1"/>
</dbReference>
<dbReference type="AlphaFoldDB" id="A0A8J4A2U8"/>
<protein>
    <recommendedName>
        <fullName evidence="1">Trypsin-co-occurring domain-containing protein</fullName>
    </recommendedName>
</protein>
<name>A0A8J4A2U8_9ACTN</name>
<feature type="domain" description="Trypsin-co-occurring" evidence="1">
    <location>
        <begin position="7"/>
        <end position="84"/>
    </location>
</feature>
<reference evidence="2" key="1">
    <citation type="submission" date="2021-01" db="EMBL/GenBank/DDBJ databases">
        <title>Whole genome shotgun sequence of Virgisporangium ochraceum NBRC 16418.</title>
        <authorList>
            <person name="Komaki H."/>
            <person name="Tamura T."/>
        </authorList>
    </citation>
    <scope>NUCLEOTIDE SEQUENCE</scope>
    <source>
        <strain evidence="2">NBRC 16418</strain>
    </source>
</reference>
<dbReference type="Pfam" id="PF19631">
    <property type="entry name" value="Trypco2"/>
    <property type="match status" value="1"/>
</dbReference>
<evidence type="ECO:0000313" key="2">
    <source>
        <dbReference type="EMBL" id="GIJ74101.1"/>
    </source>
</evidence>
<sequence length="103" mass="11174">MSDRLSISLSEWLDSLRAELSEAQQAGAGNELRLQVEQLELEVEVASTRDVGAKAGIKFWVVDAGIDGRTQRGRTQRLRLTLAPRLADGSVLEVSDEVAGRPG</sequence>
<evidence type="ECO:0000259" key="1">
    <source>
        <dbReference type="Pfam" id="PF19631"/>
    </source>
</evidence>
<gene>
    <name evidence="2" type="ORF">Voc01_090180</name>
</gene>
<dbReference type="Proteomes" id="UP000635606">
    <property type="component" value="Unassembled WGS sequence"/>
</dbReference>
<keyword evidence="3" id="KW-1185">Reference proteome</keyword>
<proteinExistence type="predicted"/>